<evidence type="ECO:0008006" key="5">
    <source>
        <dbReference type="Google" id="ProtNLM"/>
    </source>
</evidence>
<name>A0ABP4LVC0_9ACTN</name>
<evidence type="ECO:0000313" key="4">
    <source>
        <dbReference type="Proteomes" id="UP001500363"/>
    </source>
</evidence>
<accession>A0ABP4LVC0</accession>
<dbReference type="RefSeq" id="WP_344175489.1">
    <property type="nucleotide sequence ID" value="NZ_BAAANC010000002.1"/>
</dbReference>
<comment type="caution">
    <text evidence="3">The sequence shown here is derived from an EMBL/GenBank/DDBJ whole genome shotgun (WGS) entry which is preliminary data.</text>
</comment>
<evidence type="ECO:0000256" key="1">
    <source>
        <dbReference type="SAM" id="MobiDB-lite"/>
    </source>
</evidence>
<dbReference type="EMBL" id="BAAANC010000002">
    <property type="protein sequence ID" value="GAA1531417.1"/>
    <property type="molecule type" value="Genomic_DNA"/>
</dbReference>
<feature type="region of interest" description="Disordered" evidence="1">
    <location>
        <begin position="79"/>
        <end position="104"/>
    </location>
</feature>
<sequence>MRRALGLLMVAAVMVAVFGVVVQLDVRYQRGLGHDFLAHGVRAAAAEVELEVDRGKGGDFVDAVRVVYRTADGQEIRSELTGELGDPQGADEGDAPPPPGTRYAPPLELLYQPSAPTEVMAVVDAEDHSRPGSVLLVAWLMLAGGLGGVVACWVGLSRTKVAS</sequence>
<evidence type="ECO:0000313" key="3">
    <source>
        <dbReference type="EMBL" id="GAA1531417.1"/>
    </source>
</evidence>
<proteinExistence type="predicted"/>
<keyword evidence="4" id="KW-1185">Reference proteome</keyword>
<keyword evidence="2" id="KW-0812">Transmembrane</keyword>
<reference evidence="4" key="1">
    <citation type="journal article" date="2019" name="Int. J. Syst. Evol. Microbiol.">
        <title>The Global Catalogue of Microorganisms (GCM) 10K type strain sequencing project: providing services to taxonomists for standard genome sequencing and annotation.</title>
        <authorList>
            <consortium name="The Broad Institute Genomics Platform"/>
            <consortium name="The Broad Institute Genome Sequencing Center for Infectious Disease"/>
            <person name="Wu L."/>
            <person name="Ma J."/>
        </authorList>
    </citation>
    <scope>NUCLEOTIDE SEQUENCE [LARGE SCALE GENOMIC DNA]</scope>
    <source>
        <strain evidence="4">JCM 14303</strain>
    </source>
</reference>
<organism evidence="3 4">
    <name type="scientific">Kribbella lupini</name>
    <dbReference type="NCBI Taxonomy" id="291602"/>
    <lineage>
        <taxon>Bacteria</taxon>
        <taxon>Bacillati</taxon>
        <taxon>Actinomycetota</taxon>
        <taxon>Actinomycetes</taxon>
        <taxon>Propionibacteriales</taxon>
        <taxon>Kribbellaceae</taxon>
        <taxon>Kribbella</taxon>
    </lineage>
</organism>
<keyword evidence="2" id="KW-1133">Transmembrane helix</keyword>
<gene>
    <name evidence="3" type="ORF">GCM10009741_37000</name>
</gene>
<keyword evidence="2" id="KW-0472">Membrane</keyword>
<evidence type="ECO:0000256" key="2">
    <source>
        <dbReference type="SAM" id="Phobius"/>
    </source>
</evidence>
<protein>
    <recommendedName>
        <fullName evidence="5">DUF3592 domain-containing protein</fullName>
    </recommendedName>
</protein>
<feature type="transmembrane region" description="Helical" evidence="2">
    <location>
        <begin position="136"/>
        <end position="156"/>
    </location>
</feature>
<dbReference type="Proteomes" id="UP001500363">
    <property type="component" value="Unassembled WGS sequence"/>
</dbReference>